<gene>
    <name evidence="2" type="ORF">F2Q70_00023136</name>
</gene>
<proteinExistence type="predicted"/>
<evidence type="ECO:0000313" key="2">
    <source>
        <dbReference type="EMBL" id="KAF2545480.1"/>
    </source>
</evidence>
<reference evidence="2" key="1">
    <citation type="submission" date="2019-12" db="EMBL/GenBank/DDBJ databases">
        <title>Genome sequencing and annotation of Brassica cretica.</title>
        <authorList>
            <person name="Studholme D.J."/>
            <person name="Sarris P.F."/>
        </authorList>
    </citation>
    <scope>NUCLEOTIDE SEQUENCE</scope>
    <source>
        <strain evidence="2">PFS-102/07</strain>
        <tissue evidence="2">Leaf</tissue>
    </source>
</reference>
<sequence length="203" mass="22680">MHGFVSYSTFRKSSVATQVRKINVKSQRINANIERGEHTQEEEGETSMRSFTLATSESSPASSFAASLAPKTLQLVVECPRDWWNSQKVFSSTGSVMALGFHGPYFRCCFGDVIAKIADVRRLVSRFPSLSEFPASDLGLLFGQLYLFVPIKNFLLFCHWLMEWRDFPSRSAPGPSRMSVSVLLGIVEDVAGIQVDVLDFINL</sequence>
<accession>A0A8S9GJG5</accession>
<evidence type="ECO:0000256" key="1">
    <source>
        <dbReference type="SAM" id="MobiDB-lite"/>
    </source>
</evidence>
<dbReference type="EMBL" id="QGKY02001925">
    <property type="protein sequence ID" value="KAF2545480.1"/>
    <property type="molecule type" value="Genomic_DNA"/>
</dbReference>
<name>A0A8S9GJG5_BRACR</name>
<organism evidence="2">
    <name type="scientific">Brassica cretica</name>
    <name type="common">Mustard</name>
    <dbReference type="NCBI Taxonomy" id="69181"/>
    <lineage>
        <taxon>Eukaryota</taxon>
        <taxon>Viridiplantae</taxon>
        <taxon>Streptophyta</taxon>
        <taxon>Embryophyta</taxon>
        <taxon>Tracheophyta</taxon>
        <taxon>Spermatophyta</taxon>
        <taxon>Magnoliopsida</taxon>
        <taxon>eudicotyledons</taxon>
        <taxon>Gunneridae</taxon>
        <taxon>Pentapetalae</taxon>
        <taxon>rosids</taxon>
        <taxon>malvids</taxon>
        <taxon>Brassicales</taxon>
        <taxon>Brassicaceae</taxon>
        <taxon>Brassiceae</taxon>
        <taxon>Brassica</taxon>
    </lineage>
</organism>
<dbReference type="AlphaFoldDB" id="A0A8S9GJG5"/>
<feature type="region of interest" description="Disordered" evidence="1">
    <location>
        <begin position="30"/>
        <end position="50"/>
    </location>
</feature>
<protein>
    <submittedName>
        <fullName evidence="2">Uncharacterized protein</fullName>
    </submittedName>
</protein>
<comment type="caution">
    <text evidence="2">The sequence shown here is derived from an EMBL/GenBank/DDBJ whole genome shotgun (WGS) entry which is preliminary data.</text>
</comment>